<dbReference type="InterPro" id="IPR032675">
    <property type="entry name" value="LRR_dom_sf"/>
</dbReference>
<sequence length="198" mass="22821">MNIGFNKLNAQVLIEERLKDEDIQQLLNHKRTKVLSLRRLKLDNLEFLLALKELEDLRLYGCTVKDFSALSQLKNLKKLFINAVANDTNNFSFLNELSNLEELGIGYATQFESFPKLTDCLKLKKVSIFNCKKLEAINNVETIPNLETFSIVETPQKPKDLEFVMMLPKIKYFSGAFGGKKNDEEFRALLLKHNVQYG</sequence>
<organism evidence="1 2">
    <name type="scientific">Flavobacterium anhuiense</name>
    <dbReference type="NCBI Taxonomy" id="459526"/>
    <lineage>
        <taxon>Bacteria</taxon>
        <taxon>Pseudomonadati</taxon>
        <taxon>Bacteroidota</taxon>
        <taxon>Flavobacteriia</taxon>
        <taxon>Flavobacteriales</taxon>
        <taxon>Flavobacteriaceae</taxon>
        <taxon>Flavobacterium</taxon>
    </lineage>
</organism>
<proteinExistence type="predicted"/>
<dbReference type="Proteomes" id="UP000290433">
    <property type="component" value="Unassembled WGS sequence"/>
</dbReference>
<evidence type="ECO:0000313" key="1">
    <source>
        <dbReference type="EMBL" id="RYJ38033.1"/>
    </source>
</evidence>
<reference evidence="1 2" key="1">
    <citation type="submission" date="2014-12" db="EMBL/GenBank/DDBJ databases">
        <title>Genome sequence of Flavobacterium anhuiense RCM74.</title>
        <authorList>
            <person name="Kim J.F."/>
            <person name="Song J.Y."/>
            <person name="Kwak M.-J."/>
            <person name="Lee S.-W."/>
        </authorList>
    </citation>
    <scope>NUCLEOTIDE SEQUENCE [LARGE SCALE GENOMIC DNA]</scope>
    <source>
        <strain evidence="1 2">RCM74</strain>
    </source>
</reference>
<dbReference type="OrthoDB" id="1030440at2"/>
<dbReference type="AlphaFoldDB" id="A0A444VWV9"/>
<accession>A0A444VWV9</accession>
<evidence type="ECO:0008006" key="3">
    <source>
        <dbReference type="Google" id="ProtNLM"/>
    </source>
</evidence>
<gene>
    <name evidence="1" type="ORF">NU08_2936</name>
</gene>
<comment type="caution">
    <text evidence="1">The sequence shown here is derived from an EMBL/GenBank/DDBJ whole genome shotgun (WGS) entry which is preliminary data.</text>
</comment>
<dbReference type="Gene3D" id="3.80.10.10">
    <property type="entry name" value="Ribonuclease Inhibitor"/>
    <property type="match status" value="1"/>
</dbReference>
<name>A0A444VWV9_9FLAO</name>
<dbReference type="RefSeq" id="WP_129747825.1">
    <property type="nucleotide sequence ID" value="NZ_JUIV01000011.1"/>
</dbReference>
<dbReference type="SUPFAM" id="SSF52058">
    <property type="entry name" value="L domain-like"/>
    <property type="match status" value="1"/>
</dbReference>
<evidence type="ECO:0000313" key="2">
    <source>
        <dbReference type="Proteomes" id="UP000290433"/>
    </source>
</evidence>
<dbReference type="EMBL" id="JUIV01000011">
    <property type="protein sequence ID" value="RYJ38033.1"/>
    <property type="molecule type" value="Genomic_DNA"/>
</dbReference>
<protein>
    <recommendedName>
        <fullName evidence="3">Leucine-rich repeat domain-containing protein</fullName>
    </recommendedName>
</protein>